<evidence type="ECO:0000313" key="15">
    <source>
        <dbReference type="EMBL" id="SDF96900.1"/>
    </source>
</evidence>
<protein>
    <recommendedName>
        <fullName evidence="2">Parvulin-like PPIase</fullName>
    </recommendedName>
    <alternativeName>
        <fullName evidence="9">Peptidyl-prolyl cis-trans isomerase plp</fullName>
    </alternativeName>
    <alternativeName>
        <fullName evidence="12">Periplasmic chaperone PpiD</fullName>
    </alternativeName>
    <alternativeName>
        <fullName evidence="13">Periplasmic folding chaperone</fullName>
    </alternativeName>
    <alternativeName>
        <fullName evidence="10">Rotamase plp</fullName>
    </alternativeName>
</protein>
<keyword evidence="8" id="KW-0143">Chaperone</keyword>
<evidence type="ECO:0000256" key="9">
    <source>
        <dbReference type="ARBA" id="ARBA00030642"/>
    </source>
</evidence>
<dbReference type="InterPro" id="IPR027304">
    <property type="entry name" value="Trigger_fact/SurA_dom_sf"/>
</dbReference>
<evidence type="ECO:0000256" key="6">
    <source>
        <dbReference type="ARBA" id="ARBA00022989"/>
    </source>
</evidence>
<dbReference type="OrthoDB" id="9768393at2"/>
<dbReference type="InterPro" id="IPR046357">
    <property type="entry name" value="PPIase_dom_sf"/>
</dbReference>
<feature type="domain" description="PpiC" evidence="14">
    <location>
        <begin position="245"/>
        <end position="363"/>
    </location>
</feature>
<dbReference type="SUPFAM" id="SSF54534">
    <property type="entry name" value="FKBP-like"/>
    <property type="match status" value="1"/>
</dbReference>
<evidence type="ECO:0000256" key="12">
    <source>
        <dbReference type="ARBA" id="ARBA00040743"/>
    </source>
</evidence>
<evidence type="ECO:0000256" key="7">
    <source>
        <dbReference type="ARBA" id="ARBA00023136"/>
    </source>
</evidence>
<dbReference type="GO" id="GO:0003755">
    <property type="term" value="F:peptidyl-prolyl cis-trans isomerase activity"/>
    <property type="evidence" value="ECO:0007669"/>
    <property type="project" value="InterPro"/>
</dbReference>
<dbReference type="AlphaFoldDB" id="A0A1G7QH08"/>
<dbReference type="InterPro" id="IPR000297">
    <property type="entry name" value="PPIase_PpiC"/>
</dbReference>
<keyword evidence="4" id="KW-0997">Cell inner membrane</keyword>
<reference evidence="16" key="1">
    <citation type="submission" date="2016-10" db="EMBL/GenBank/DDBJ databases">
        <authorList>
            <person name="Varghese N."/>
            <person name="Submissions S."/>
        </authorList>
    </citation>
    <scope>NUCLEOTIDE SEQUENCE [LARGE SCALE GENOMIC DNA]</scope>
    <source>
        <strain evidence="16">DSM 16477</strain>
    </source>
</reference>
<keyword evidence="5" id="KW-0812">Transmembrane</keyword>
<keyword evidence="6" id="KW-1133">Transmembrane helix</keyword>
<dbReference type="PANTHER" id="PTHR47529">
    <property type="entry name" value="PEPTIDYL-PROLYL CIS-TRANS ISOMERASE D"/>
    <property type="match status" value="1"/>
</dbReference>
<dbReference type="Pfam" id="PF13624">
    <property type="entry name" value="SurA_N_3"/>
    <property type="match status" value="1"/>
</dbReference>
<evidence type="ECO:0000256" key="13">
    <source>
        <dbReference type="ARBA" id="ARBA00042775"/>
    </source>
</evidence>
<dbReference type="STRING" id="218672.SAMN04489759_10441"/>
<evidence type="ECO:0000256" key="10">
    <source>
        <dbReference type="ARBA" id="ARBA00031484"/>
    </source>
</evidence>
<evidence type="ECO:0000259" key="14">
    <source>
        <dbReference type="Pfam" id="PF13145"/>
    </source>
</evidence>
<dbReference type="Proteomes" id="UP000199399">
    <property type="component" value="Unassembled WGS sequence"/>
</dbReference>
<dbReference type="SUPFAM" id="SSF109998">
    <property type="entry name" value="Triger factor/SurA peptide-binding domain-like"/>
    <property type="match status" value="1"/>
</dbReference>
<keyword evidence="7" id="KW-0472">Membrane</keyword>
<dbReference type="Gene3D" id="1.10.4030.10">
    <property type="entry name" value="Porin chaperone SurA, peptide-binding domain"/>
    <property type="match status" value="1"/>
</dbReference>
<dbReference type="GO" id="GO:0005886">
    <property type="term" value="C:plasma membrane"/>
    <property type="evidence" value="ECO:0007669"/>
    <property type="project" value="UniProtKB-SubCell"/>
</dbReference>
<dbReference type="RefSeq" id="WP_093741309.1">
    <property type="nucleotide sequence ID" value="NZ_FNBP01000004.1"/>
</dbReference>
<evidence type="ECO:0000256" key="5">
    <source>
        <dbReference type="ARBA" id="ARBA00022692"/>
    </source>
</evidence>
<dbReference type="PANTHER" id="PTHR47529:SF1">
    <property type="entry name" value="PERIPLASMIC CHAPERONE PPID"/>
    <property type="match status" value="1"/>
</dbReference>
<dbReference type="Gene3D" id="3.10.50.40">
    <property type="match status" value="1"/>
</dbReference>
<sequence length="614" mass="66823">MAKKGFSFSKTAVWALMGLLILGLGGFGAINLSGNLRSIGSVGDKSISVDQYARQLQQEIRAIEAQTGESLSFARAQEMGLDRAVLQRIVRNRALDNEADEMGLSIGDATLRDEVMAISSFQGIDGKFDREGYRFALQQSGMSEAEFETSLREEAARGLLQRAVLGGVSMPDTYARTLVDYVSEARSFTWARLDADNLDAPLPEPAEEELKAYYEANQDDFMLPSSKSITYAWLSPEDLLDEVEVPEEELRAEYEARSDEYDQPERRLVERLVFANEEAADQAAAALEVEGTTFEALVEERGLALQDVDMGDVAKSDLDAAGDAVFAAETGDIVGPLPTSLGPALFRVNAVLPAQNVPFEEARVVLEETLAISRATRAVEARAQEIDDQLAGGATLENLAEETKMRLGTIDWTEDSSEGIAAYGAFRQAAASLSENDFPQIDQLEDGGIFAMRLDETKPERPNPFDAARAEVETAWRNAQIVDGLTEKTSTLTAELAQEGGFEAAGLEPQIGENMTRGAYVDGTPEGFMDQVFDLEEGGVAVLPAEDHVVVLRLDSVTPAGESDETEALMARLSDQLDQALAEDLFSIYSDAVMRRTAPQIDQRAVQAVHVNFP</sequence>
<keyword evidence="3" id="KW-1003">Cell membrane</keyword>
<keyword evidence="15" id="KW-0413">Isomerase</keyword>
<proteinExistence type="inferred from homology"/>
<keyword evidence="16" id="KW-1185">Reference proteome</keyword>
<comment type="similarity">
    <text evidence="11">Belongs to the PpiD chaperone family.</text>
</comment>
<organism evidence="15 16">
    <name type="scientific">Sulfitobacter delicatus</name>
    <dbReference type="NCBI Taxonomy" id="218672"/>
    <lineage>
        <taxon>Bacteria</taxon>
        <taxon>Pseudomonadati</taxon>
        <taxon>Pseudomonadota</taxon>
        <taxon>Alphaproteobacteria</taxon>
        <taxon>Rhodobacterales</taxon>
        <taxon>Roseobacteraceae</taxon>
        <taxon>Sulfitobacter</taxon>
    </lineage>
</organism>
<accession>A0A1G7QH08</accession>
<comment type="subcellular location">
    <subcellularLocation>
        <location evidence="1">Cell inner membrane</location>
        <topology evidence="1">Single-pass type II membrane protein</topology>
        <orientation evidence="1">Periplasmic side</orientation>
    </subcellularLocation>
</comment>
<evidence type="ECO:0000313" key="16">
    <source>
        <dbReference type="Proteomes" id="UP000199399"/>
    </source>
</evidence>
<gene>
    <name evidence="15" type="ORF">SAMN04489759_10441</name>
</gene>
<evidence type="ECO:0000256" key="2">
    <source>
        <dbReference type="ARBA" id="ARBA00018370"/>
    </source>
</evidence>
<dbReference type="EMBL" id="FNBP01000004">
    <property type="protein sequence ID" value="SDF96900.1"/>
    <property type="molecule type" value="Genomic_DNA"/>
</dbReference>
<evidence type="ECO:0000256" key="3">
    <source>
        <dbReference type="ARBA" id="ARBA00022475"/>
    </source>
</evidence>
<dbReference type="Pfam" id="PF13145">
    <property type="entry name" value="Rotamase_2"/>
    <property type="match status" value="1"/>
</dbReference>
<evidence type="ECO:0000256" key="1">
    <source>
        <dbReference type="ARBA" id="ARBA00004382"/>
    </source>
</evidence>
<evidence type="ECO:0000256" key="11">
    <source>
        <dbReference type="ARBA" id="ARBA00038408"/>
    </source>
</evidence>
<evidence type="ECO:0000256" key="4">
    <source>
        <dbReference type="ARBA" id="ARBA00022519"/>
    </source>
</evidence>
<name>A0A1G7QH08_9RHOB</name>
<evidence type="ECO:0000256" key="8">
    <source>
        <dbReference type="ARBA" id="ARBA00023186"/>
    </source>
</evidence>
<dbReference type="InterPro" id="IPR052029">
    <property type="entry name" value="PpiD_chaperone"/>
</dbReference>